<evidence type="ECO:0000313" key="1">
    <source>
        <dbReference type="EMBL" id="RUT04968.1"/>
    </source>
</evidence>
<keyword evidence="2" id="KW-1185">Reference proteome</keyword>
<organism evidence="1 2">
    <name type="scientific">Dulcicalothrix desertica PCC 7102</name>
    <dbReference type="NCBI Taxonomy" id="232991"/>
    <lineage>
        <taxon>Bacteria</taxon>
        <taxon>Bacillati</taxon>
        <taxon>Cyanobacteriota</taxon>
        <taxon>Cyanophyceae</taxon>
        <taxon>Nostocales</taxon>
        <taxon>Calotrichaceae</taxon>
        <taxon>Dulcicalothrix</taxon>
    </lineage>
</organism>
<dbReference type="RefSeq" id="WP_233787448.1">
    <property type="nucleotide sequence ID" value="NZ_RSCL01000009.1"/>
</dbReference>
<gene>
    <name evidence="1" type="ORF">DSM106972_037890</name>
</gene>
<evidence type="ECO:0000313" key="2">
    <source>
        <dbReference type="Proteomes" id="UP000271624"/>
    </source>
</evidence>
<reference evidence="1" key="1">
    <citation type="submission" date="2018-12" db="EMBL/GenBank/DDBJ databases">
        <authorList>
            <person name="Will S."/>
            <person name="Neumann-Schaal M."/>
            <person name="Henke P."/>
        </authorList>
    </citation>
    <scope>NUCLEOTIDE SEQUENCE</scope>
    <source>
        <strain evidence="1">PCC 7102</strain>
    </source>
</reference>
<comment type="caution">
    <text evidence="1">The sequence shown here is derived from an EMBL/GenBank/DDBJ whole genome shotgun (WGS) entry which is preliminary data.</text>
</comment>
<sequence length="222" mass="25699">MHVSNNRISDNYGREVVSLAVLGDDDPNWRPTRFAYSRWGFISGTKYLMVKLLDFQPRWSELERSLNPFAVVIMAHLSTLNTIGKPNQRFQSKLTLVRGLYERGYTKNEVLELFRLIQWMMVLPKPLAITFKQELKRIQEEGQVPYITDIELDGMVINARESIVDVLESRFGTVSPQVSERLETIDDINVLKQLIRQSAVIDSVEEFQLRLNEIPPSEEVSE</sequence>
<proteinExistence type="predicted"/>
<dbReference type="Proteomes" id="UP000271624">
    <property type="component" value="Unassembled WGS sequence"/>
</dbReference>
<dbReference type="AlphaFoldDB" id="A0A3S1CJS3"/>
<dbReference type="EMBL" id="RSCL01000009">
    <property type="protein sequence ID" value="RUT04968.1"/>
    <property type="molecule type" value="Genomic_DNA"/>
</dbReference>
<reference evidence="1" key="2">
    <citation type="journal article" date="2019" name="Genome Biol. Evol.">
        <title>Day and night: Metabolic profiles and evolutionary relationships of six axenic non-marine cyanobacteria.</title>
        <authorList>
            <person name="Will S.E."/>
            <person name="Henke P."/>
            <person name="Boedeker C."/>
            <person name="Huang S."/>
            <person name="Brinkmann H."/>
            <person name="Rohde M."/>
            <person name="Jarek M."/>
            <person name="Friedl T."/>
            <person name="Seufert S."/>
            <person name="Schumacher M."/>
            <person name="Overmann J."/>
            <person name="Neumann-Schaal M."/>
            <person name="Petersen J."/>
        </authorList>
    </citation>
    <scope>NUCLEOTIDE SEQUENCE [LARGE SCALE GENOMIC DNA]</scope>
    <source>
        <strain evidence="1">PCC 7102</strain>
    </source>
</reference>
<name>A0A3S1CJS3_9CYAN</name>
<accession>A0A3S1CJS3</accession>
<protein>
    <submittedName>
        <fullName evidence="1">Uncharacterized protein</fullName>
    </submittedName>
</protein>